<name>A0A0M1P7R5_9BACL</name>
<dbReference type="PATRIC" id="fig|1705565.3.peg.5344"/>
<comment type="caution">
    <text evidence="4">The sequence shown here is derived from an EMBL/GenBank/DDBJ whole genome shotgun (WGS) entry which is preliminary data.</text>
</comment>
<feature type="domain" description="N-acetyltransferase" evidence="3">
    <location>
        <begin position="3"/>
        <end position="169"/>
    </location>
</feature>
<keyword evidence="1 4" id="KW-0808">Transferase</keyword>
<dbReference type="InterPro" id="IPR000182">
    <property type="entry name" value="GNAT_dom"/>
</dbReference>
<evidence type="ECO:0000259" key="3">
    <source>
        <dbReference type="PROSITE" id="PS51186"/>
    </source>
</evidence>
<accession>A0A0M1P7R5</accession>
<organism evidence="4 5">
    <name type="scientific">Paenibacillus solani</name>
    <dbReference type="NCBI Taxonomy" id="1705565"/>
    <lineage>
        <taxon>Bacteria</taxon>
        <taxon>Bacillati</taxon>
        <taxon>Bacillota</taxon>
        <taxon>Bacilli</taxon>
        <taxon>Bacillales</taxon>
        <taxon>Paenibacillaceae</taxon>
        <taxon>Paenibacillus</taxon>
    </lineage>
</organism>
<dbReference type="Proteomes" id="UP000036932">
    <property type="component" value="Unassembled WGS sequence"/>
</dbReference>
<dbReference type="RefSeq" id="WP_054403444.1">
    <property type="nucleotide sequence ID" value="NZ_LIUT01000001.1"/>
</dbReference>
<evidence type="ECO:0000313" key="5">
    <source>
        <dbReference type="Proteomes" id="UP000036932"/>
    </source>
</evidence>
<evidence type="ECO:0000313" key="4">
    <source>
        <dbReference type="EMBL" id="KOR90533.1"/>
    </source>
</evidence>
<sequence length="170" mass="19081">MNINIRTGKIEDLQEIMALIARCVTVMQAGGSDQWDDQYPNREVIGVDLQRGTLFAAEGEGRILGIIVLDESQDEQYQTMNWKQIEGPHLMMHRLAVDPEAQGQGVARKLIAFSEEYAVRGGYKSLRLDTYAKNTAALKLYQGLGYDLRGEVNYPGRALGFPVFEKVLDK</sequence>
<dbReference type="EMBL" id="LIUT01000001">
    <property type="protein sequence ID" value="KOR90533.1"/>
    <property type="molecule type" value="Genomic_DNA"/>
</dbReference>
<dbReference type="InterPro" id="IPR050832">
    <property type="entry name" value="Bact_Acetyltransf"/>
</dbReference>
<protein>
    <submittedName>
        <fullName evidence="4">GCN5 family acetyltransferase</fullName>
    </submittedName>
</protein>
<dbReference type="PANTHER" id="PTHR43877:SF2">
    <property type="entry name" value="AMINOALKYLPHOSPHONATE N-ACETYLTRANSFERASE-RELATED"/>
    <property type="match status" value="1"/>
</dbReference>
<dbReference type="OrthoDB" id="9796381at2"/>
<reference evidence="5" key="1">
    <citation type="submission" date="2015-08" db="EMBL/GenBank/DDBJ databases">
        <title>Genome sequencing project for genomic taxonomy and phylogenomics of Bacillus-like bacteria.</title>
        <authorList>
            <person name="Liu B."/>
            <person name="Wang J."/>
            <person name="Zhu Y."/>
            <person name="Liu G."/>
            <person name="Chen Q."/>
            <person name="Chen Z."/>
            <person name="Lan J."/>
            <person name="Che J."/>
            <person name="Ge C."/>
            <person name="Shi H."/>
            <person name="Pan Z."/>
            <person name="Liu X."/>
        </authorList>
    </citation>
    <scope>NUCLEOTIDE SEQUENCE [LARGE SCALE GENOMIC DNA]</scope>
    <source>
        <strain evidence="5">FJAT-22460</strain>
    </source>
</reference>
<dbReference type="PANTHER" id="PTHR43877">
    <property type="entry name" value="AMINOALKYLPHOSPHONATE N-ACETYLTRANSFERASE-RELATED-RELATED"/>
    <property type="match status" value="1"/>
</dbReference>
<dbReference type="PROSITE" id="PS51186">
    <property type="entry name" value="GNAT"/>
    <property type="match status" value="1"/>
</dbReference>
<dbReference type="Gene3D" id="3.40.630.30">
    <property type="match status" value="1"/>
</dbReference>
<dbReference type="AlphaFoldDB" id="A0A0M1P7R5"/>
<dbReference type="GO" id="GO:0016747">
    <property type="term" value="F:acyltransferase activity, transferring groups other than amino-acyl groups"/>
    <property type="evidence" value="ECO:0007669"/>
    <property type="project" value="InterPro"/>
</dbReference>
<evidence type="ECO:0000256" key="1">
    <source>
        <dbReference type="ARBA" id="ARBA00022679"/>
    </source>
</evidence>
<dbReference type="CDD" id="cd04301">
    <property type="entry name" value="NAT_SF"/>
    <property type="match status" value="1"/>
</dbReference>
<keyword evidence="2" id="KW-0012">Acyltransferase</keyword>
<dbReference type="InterPro" id="IPR016181">
    <property type="entry name" value="Acyl_CoA_acyltransferase"/>
</dbReference>
<dbReference type="SUPFAM" id="SSF55729">
    <property type="entry name" value="Acyl-CoA N-acyltransferases (Nat)"/>
    <property type="match status" value="1"/>
</dbReference>
<keyword evidence="5" id="KW-1185">Reference proteome</keyword>
<gene>
    <name evidence="4" type="ORF">AM231_16280</name>
</gene>
<proteinExistence type="predicted"/>
<evidence type="ECO:0000256" key="2">
    <source>
        <dbReference type="ARBA" id="ARBA00023315"/>
    </source>
</evidence>
<dbReference type="Pfam" id="PF00583">
    <property type="entry name" value="Acetyltransf_1"/>
    <property type="match status" value="1"/>
</dbReference>